<dbReference type="Gene3D" id="3.30.479.30">
    <property type="entry name" value="Band 7 domain"/>
    <property type="match status" value="1"/>
</dbReference>
<dbReference type="SMART" id="SM00244">
    <property type="entry name" value="PHB"/>
    <property type="match status" value="1"/>
</dbReference>
<sequence length="311" mass="33358">MLARAARGTGALLLRGSLQASGRAPRRASSGLPRNTVVLFVPQQEAWVVERMGRFHRILEPGLNILIPVLDRIRYVQSLKEIVINVPEQSAVTLDNVTLQIDGVLYLRIMDPYKASYGVEDPEYAVTQLAQTTMRSELGKLSLDKVFRVEAERRKRATVLESEGTRESAINVAEGKKQAQILASEAEKAEQINQAAGEASAVLAKAKAKAEAIRILAAALTQHNGDAAASLTVAEQYVSAFSKLAKDSNTILLPSNPGDVTSMVAQAMGVYGALTKAPAPGDPHSVSSGSSRDVQSTDASLDEELDRVKLS</sequence>
<dbReference type="Proteomes" id="UP000008225">
    <property type="component" value="Chromosome 1"/>
</dbReference>
<keyword evidence="7" id="KW-1185">Reference proteome</keyword>
<dbReference type="PANTHER" id="PTHR43327:SF10">
    <property type="entry name" value="STOMATIN-LIKE PROTEIN 2, MITOCHONDRIAL"/>
    <property type="match status" value="1"/>
</dbReference>
<evidence type="ECO:0000259" key="5">
    <source>
        <dbReference type="SMART" id="SM00244"/>
    </source>
</evidence>
<dbReference type="InterPro" id="IPR036013">
    <property type="entry name" value="Band_7/SPFH_dom_sf"/>
</dbReference>
<feature type="region of interest" description="Disordered" evidence="4">
    <location>
        <begin position="275"/>
        <end position="311"/>
    </location>
</feature>
<dbReference type="InterPro" id="IPR001107">
    <property type="entry name" value="Band_7"/>
</dbReference>
<dbReference type="PRINTS" id="PR00721">
    <property type="entry name" value="STOMATIN"/>
</dbReference>
<dbReference type="CDD" id="cd08829">
    <property type="entry name" value="SPFH_paraslipin"/>
    <property type="match status" value="1"/>
</dbReference>
<reference evidence="6" key="2">
    <citation type="submission" date="2025-08" db="UniProtKB">
        <authorList>
            <consortium name="Ensembl"/>
        </authorList>
    </citation>
    <scope>IDENTIFICATION</scope>
</reference>
<dbReference type="GO" id="GO:0005739">
    <property type="term" value="C:mitochondrion"/>
    <property type="evidence" value="ECO:0007669"/>
    <property type="project" value="UniProtKB-SubCell"/>
</dbReference>
<comment type="subcellular location">
    <subcellularLocation>
        <location evidence="1">Mitochondrion</location>
    </subcellularLocation>
</comment>
<accession>F6XZZ8</accession>
<dbReference type="InterPro" id="IPR032435">
    <property type="entry name" value="STML2-like_C"/>
</dbReference>
<evidence type="ECO:0000256" key="2">
    <source>
        <dbReference type="ARBA" id="ARBA00008164"/>
    </source>
</evidence>
<protein>
    <submittedName>
        <fullName evidence="6">Stomatin like 2</fullName>
    </submittedName>
</protein>
<dbReference type="SUPFAM" id="SSF117892">
    <property type="entry name" value="Band 7/SPFH domain"/>
    <property type="match status" value="1"/>
</dbReference>
<feature type="domain" description="Band 7" evidence="5">
    <location>
        <begin position="36"/>
        <end position="196"/>
    </location>
</feature>
<dbReference type="Pfam" id="PF16200">
    <property type="entry name" value="Band_7_C"/>
    <property type="match status" value="1"/>
</dbReference>
<dbReference type="PANTHER" id="PTHR43327">
    <property type="entry name" value="STOMATIN-LIKE PROTEIN 2, MITOCHONDRIAL"/>
    <property type="match status" value="1"/>
</dbReference>
<organism evidence="6 7">
    <name type="scientific">Callithrix jacchus</name>
    <name type="common">White-tufted-ear marmoset</name>
    <name type="synonym">Simia Jacchus</name>
    <dbReference type="NCBI Taxonomy" id="9483"/>
    <lineage>
        <taxon>Eukaryota</taxon>
        <taxon>Metazoa</taxon>
        <taxon>Chordata</taxon>
        <taxon>Craniata</taxon>
        <taxon>Vertebrata</taxon>
        <taxon>Euteleostomi</taxon>
        <taxon>Mammalia</taxon>
        <taxon>Eutheria</taxon>
        <taxon>Euarchontoglires</taxon>
        <taxon>Primates</taxon>
        <taxon>Haplorrhini</taxon>
        <taxon>Platyrrhini</taxon>
        <taxon>Cebidae</taxon>
        <taxon>Callitrichinae</taxon>
        <taxon>Callithrix</taxon>
        <taxon>Callithrix</taxon>
    </lineage>
</organism>
<comment type="similarity">
    <text evidence="2">Belongs to the band 7/mec-2 family.</text>
</comment>
<proteinExistence type="inferred from homology"/>
<dbReference type="Bgee" id="ENSCJAG00000009137">
    <property type="expression patterns" value="Expressed in ovary and 6 other cell types or tissues"/>
</dbReference>
<dbReference type="GO" id="GO:0007005">
    <property type="term" value="P:mitochondrion organization"/>
    <property type="evidence" value="ECO:0007669"/>
    <property type="project" value="TreeGrafter"/>
</dbReference>
<evidence type="ECO:0000313" key="7">
    <source>
        <dbReference type="Proteomes" id="UP000008225"/>
    </source>
</evidence>
<feature type="compositionally biased region" description="Low complexity" evidence="4">
    <location>
        <begin position="282"/>
        <end position="296"/>
    </location>
</feature>
<dbReference type="Ensembl" id="ENSCJAT00000017799.5">
    <property type="protein sequence ID" value="ENSCJAP00000016833.2"/>
    <property type="gene ID" value="ENSCJAG00000009137.5"/>
</dbReference>
<name>F6XZZ8_CALJA</name>
<evidence type="ECO:0000313" key="6">
    <source>
        <dbReference type="Ensembl" id="ENSCJAP00000016833.2"/>
    </source>
</evidence>
<dbReference type="AlphaFoldDB" id="F6XZZ8"/>
<evidence type="ECO:0000256" key="1">
    <source>
        <dbReference type="ARBA" id="ARBA00004173"/>
    </source>
</evidence>
<dbReference type="InterPro" id="IPR001972">
    <property type="entry name" value="Stomatin_HflK_fam"/>
</dbReference>
<gene>
    <name evidence="6" type="primary">STOML2</name>
</gene>
<dbReference type="GO" id="GO:0016020">
    <property type="term" value="C:membrane"/>
    <property type="evidence" value="ECO:0007669"/>
    <property type="project" value="InterPro"/>
</dbReference>
<dbReference type="InterPro" id="IPR050710">
    <property type="entry name" value="Band7/mec-2_domain"/>
</dbReference>
<evidence type="ECO:0000256" key="3">
    <source>
        <dbReference type="ARBA" id="ARBA00023128"/>
    </source>
</evidence>
<dbReference type="GeneTree" id="ENSGT01030000234614"/>
<evidence type="ECO:0000256" key="4">
    <source>
        <dbReference type="SAM" id="MobiDB-lite"/>
    </source>
</evidence>
<reference evidence="6" key="3">
    <citation type="submission" date="2025-09" db="UniProtKB">
        <authorList>
            <consortium name="Ensembl"/>
        </authorList>
    </citation>
    <scope>IDENTIFICATION</scope>
</reference>
<reference evidence="6" key="1">
    <citation type="submission" date="2009-03" db="EMBL/GenBank/DDBJ databases">
        <authorList>
            <person name="Warren W."/>
            <person name="Ye L."/>
            <person name="Minx P."/>
            <person name="Worley K."/>
            <person name="Gibbs R."/>
            <person name="Wilson R.K."/>
        </authorList>
    </citation>
    <scope>NUCLEOTIDE SEQUENCE [LARGE SCALE GENOMIC DNA]</scope>
</reference>
<dbReference type="Pfam" id="PF01145">
    <property type="entry name" value="Band_7"/>
    <property type="match status" value="1"/>
</dbReference>
<keyword evidence="3" id="KW-0496">Mitochondrion</keyword>